<feature type="transmembrane region" description="Helical" evidence="6">
    <location>
        <begin position="83"/>
        <end position="105"/>
    </location>
</feature>
<feature type="transmembrane region" description="Helical" evidence="6">
    <location>
        <begin position="117"/>
        <end position="138"/>
    </location>
</feature>
<feature type="domain" description="Rhodopsin" evidence="7">
    <location>
        <begin position="33"/>
        <end position="278"/>
    </location>
</feature>
<evidence type="ECO:0000256" key="4">
    <source>
        <dbReference type="ARBA" id="ARBA00023136"/>
    </source>
</evidence>
<reference evidence="8" key="1">
    <citation type="journal article" date="2020" name="Stud. Mycol.">
        <title>101 Dothideomycetes genomes: a test case for predicting lifestyles and emergence of pathogens.</title>
        <authorList>
            <person name="Haridas S."/>
            <person name="Albert R."/>
            <person name="Binder M."/>
            <person name="Bloem J."/>
            <person name="Labutti K."/>
            <person name="Salamov A."/>
            <person name="Andreopoulos B."/>
            <person name="Baker S."/>
            <person name="Barry K."/>
            <person name="Bills G."/>
            <person name="Bluhm B."/>
            <person name="Cannon C."/>
            <person name="Castanera R."/>
            <person name="Culley D."/>
            <person name="Daum C."/>
            <person name="Ezra D."/>
            <person name="Gonzalez J."/>
            <person name="Henrissat B."/>
            <person name="Kuo A."/>
            <person name="Liang C."/>
            <person name="Lipzen A."/>
            <person name="Lutzoni F."/>
            <person name="Magnuson J."/>
            <person name="Mondo S."/>
            <person name="Nolan M."/>
            <person name="Ohm R."/>
            <person name="Pangilinan J."/>
            <person name="Park H.-J."/>
            <person name="Ramirez L."/>
            <person name="Alfaro M."/>
            <person name="Sun H."/>
            <person name="Tritt A."/>
            <person name="Yoshinaga Y."/>
            <person name="Zwiers L.-H."/>
            <person name="Turgeon B."/>
            <person name="Goodwin S."/>
            <person name="Spatafora J."/>
            <person name="Crous P."/>
            <person name="Grigoriev I."/>
        </authorList>
    </citation>
    <scope>NUCLEOTIDE SEQUENCE</scope>
    <source>
        <strain evidence="8">CBS 107.79</strain>
    </source>
</reference>
<proteinExistence type="inferred from homology"/>
<evidence type="ECO:0000256" key="2">
    <source>
        <dbReference type="ARBA" id="ARBA00022692"/>
    </source>
</evidence>
<evidence type="ECO:0000259" key="7">
    <source>
        <dbReference type="Pfam" id="PF20684"/>
    </source>
</evidence>
<dbReference type="Proteomes" id="UP000800036">
    <property type="component" value="Unassembled WGS sequence"/>
</dbReference>
<feature type="transmembrane region" description="Helical" evidence="6">
    <location>
        <begin position="15"/>
        <end position="37"/>
    </location>
</feature>
<evidence type="ECO:0000256" key="5">
    <source>
        <dbReference type="ARBA" id="ARBA00038359"/>
    </source>
</evidence>
<feature type="transmembrane region" description="Helical" evidence="6">
    <location>
        <begin position="216"/>
        <end position="238"/>
    </location>
</feature>
<keyword evidence="3 6" id="KW-1133">Transmembrane helix</keyword>
<dbReference type="AlphaFoldDB" id="A0A6A5W3M9"/>
<evidence type="ECO:0000256" key="3">
    <source>
        <dbReference type="ARBA" id="ARBA00022989"/>
    </source>
</evidence>
<keyword evidence="9" id="KW-1185">Reference proteome</keyword>
<protein>
    <recommendedName>
        <fullName evidence="7">Rhodopsin domain-containing protein</fullName>
    </recommendedName>
</protein>
<evidence type="ECO:0000313" key="8">
    <source>
        <dbReference type="EMBL" id="KAF1980067.1"/>
    </source>
</evidence>
<organism evidence="8 9">
    <name type="scientific">Bimuria novae-zelandiae CBS 107.79</name>
    <dbReference type="NCBI Taxonomy" id="1447943"/>
    <lineage>
        <taxon>Eukaryota</taxon>
        <taxon>Fungi</taxon>
        <taxon>Dikarya</taxon>
        <taxon>Ascomycota</taxon>
        <taxon>Pezizomycotina</taxon>
        <taxon>Dothideomycetes</taxon>
        <taxon>Pleosporomycetidae</taxon>
        <taxon>Pleosporales</taxon>
        <taxon>Massarineae</taxon>
        <taxon>Didymosphaeriaceae</taxon>
        <taxon>Bimuria</taxon>
    </lineage>
</organism>
<name>A0A6A5W3M9_9PLEO</name>
<feature type="transmembrane region" description="Helical" evidence="6">
    <location>
        <begin position="250"/>
        <end position="274"/>
    </location>
</feature>
<evidence type="ECO:0000313" key="9">
    <source>
        <dbReference type="Proteomes" id="UP000800036"/>
    </source>
</evidence>
<dbReference type="InterPro" id="IPR052337">
    <property type="entry name" value="SAT4-like"/>
</dbReference>
<dbReference type="PANTHER" id="PTHR33048:SF123">
    <property type="entry name" value="INTEGRAL MEMBRANE PROTEIN"/>
    <property type="match status" value="1"/>
</dbReference>
<gene>
    <name evidence="8" type="ORF">BU23DRAFT_585902</name>
</gene>
<feature type="transmembrane region" description="Helical" evidence="6">
    <location>
        <begin position="182"/>
        <end position="204"/>
    </location>
</feature>
<keyword evidence="2 6" id="KW-0812">Transmembrane</keyword>
<dbReference type="GO" id="GO:0016020">
    <property type="term" value="C:membrane"/>
    <property type="evidence" value="ECO:0007669"/>
    <property type="project" value="UniProtKB-SubCell"/>
</dbReference>
<dbReference type="OrthoDB" id="3934549at2759"/>
<feature type="transmembrane region" description="Helical" evidence="6">
    <location>
        <begin position="49"/>
        <end position="68"/>
    </location>
</feature>
<dbReference type="Pfam" id="PF20684">
    <property type="entry name" value="Fung_rhodopsin"/>
    <property type="match status" value="1"/>
</dbReference>
<comment type="subcellular location">
    <subcellularLocation>
        <location evidence="1">Membrane</location>
        <topology evidence="1">Multi-pass membrane protein</topology>
    </subcellularLocation>
</comment>
<comment type="similarity">
    <text evidence="5">Belongs to the SAT4 family.</text>
</comment>
<keyword evidence="4 6" id="KW-0472">Membrane</keyword>
<sequence>MANFISAENHSRQPMFLIITGILLLLFMVAVALRFWCRFVHTRYVGPDDWFMLGALIIAIGMGIQNGFHVSWGTGRHGSDLDLLAILVPTLKHWYAYQLVILALYHRIFTQTKFRRVVYAVTAFVTIYTVVVFFVNAFECPKNPSNAWSSTFPQGCNNLPATYFSTASITLSTPCIPHINLIPTYVVNILTDILILLLPTRAFWTLHLHPHKRLALLGVFLVGAIAVLASIVRLYALYVYTTTKDVAYDAIFTLLLSQIEFNVAIISASAPALCPLFNKTFMSSSYNMSNQYAAGYGSGVGSKVRSRAKEDGRIELYTYDVKKEIGMGTKHMRGGMSAGSNTSEESILRAGGGDGIRKATDVSLVTANDSGVPNSSEHAFMPHCLCIGQKDYCSSH</sequence>
<accession>A0A6A5W3M9</accession>
<evidence type="ECO:0000256" key="1">
    <source>
        <dbReference type="ARBA" id="ARBA00004141"/>
    </source>
</evidence>
<dbReference type="EMBL" id="ML976656">
    <property type="protein sequence ID" value="KAF1980067.1"/>
    <property type="molecule type" value="Genomic_DNA"/>
</dbReference>
<dbReference type="InterPro" id="IPR049326">
    <property type="entry name" value="Rhodopsin_dom_fungi"/>
</dbReference>
<evidence type="ECO:0000256" key="6">
    <source>
        <dbReference type="SAM" id="Phobius"/>
    </source>
</evidence>
<dbReference type="PANTHER" id="PTHR33048">
    <property type="entry name" value="PTH11-LIKE INTEGRAL MEMBRANE PROTEIN (AFU_ORTHOLOGUE AFUA_5G11245)"/>
    <property type="match status" value="1"/>
</dbReference>